<evidence type="ECO:0000313" key="2">
    <source>
        <dbReference type="EMBL" id="MDC0717383.1"/>
    </source>
</evidence>
<feature type="region of interest" description="Disordered" evidence="1">
    <location>
        <begin position="727"/>
        <end position="763"/>
    </location>
</feature>
<comment type="caution">
    <text evidence="2">The sequence shown here is derived from an EMBL/GenBank/DDBJ whole genome shotgun (WGS) entry which is preliminary data.</text>
</comment>
<proteinExistence type="predicted"/>
<organism evidence="2 3">
    <name type="scientific">Nannocystis bainbridge</name>
    <dbReference type="NCBI Taxonomy" id="2995303"/>
    <lineage>
        <taxon>Bacteria</taxon>
        <taxon>Pseudomonadati</taxon>
        <taxon>Myxococcota</taxon>
        <taxon>Polyangia</taxon>
        <taxon>Nannocystales</taxon>
        <taxon>Nannocystaceae</taxon>
        <taxon>Nannocystis</taxon>
    </lineage>
</organism>
<evidence type="ECO:0008006" key="4">
    <source>
        <dbReference type="Google" id="ProtNLM"/>
    </source>
</evidence>
<evidence type="ECO:0000256" key="1">
    <source>
        <dbReference type="SAM" id="MobiDB-lite"/>
    </source>
</evidence>
<reference evidence="2 3" key="1">
    <citation type="submission" date="2022-11" db="EMBL/GenBank/DDBJ databases">
        <title>Minimal conservation of predation-associated metabolite biosynthetic gene clusters underscores biosynthetic potential of Myxococcota including descriptions for ten novel species: Archangium lansinium sp. nov., Myxococcus landrumus sp. nov., Nannocystis bai.</title>
        <authorList>
            <person name="Ahearne A."/>
            <person name="Stevens C."/>
            <person name="Dowd S."/>
        </authorList>
    </citation>
    <scope>NUCLEOTIDE SEQUENCE [LARGE SCALE GENOMIC DNA]</scope>
    <source>
        <strain evidence="2 3">BB15-2</strain>
    </source>
</reference>
<evidence type="ECO:0000313" key="3">
    <source>
        <dbReference type="Proteomes" id="UP001221686"/>
    </source>
</evidence>
<dbReference type="Proteomes" id="UP001221686">
    <property type="component" value="Unassembled WGS sequence"/>
</dbReference>
<protein>
    <recommendedName>
        <fullName evidence="4">Peptidase M43 pregnancy-associated plasma-A domain-containing protein</fullName>
    </recommendedName>
</protein>
<sequence>MLLAWLLLLSAPDADRHDCRAGGAPSCPPGMTGPACDLACVGERCDHALYCHDDGDTYGLSTFGARLFTLGPGEPDWLVRLRLLQFIVAHPRDLGLRDGLRAGDLGVAETPVVRREAGALRLLRLRQRYREWPVYGADATLTLIADRTGVIGIRGAIADGRDDYAFAAAPAARDVAAASVLAHAGARTGLAEGDLRLVNLRLVAFPRARALGWAAAVFHGPARVADVVVAADPRAASLPLLAYVDPRGAGLGDTVAFAVRAEDLASDIHDATIETTLVPTTGSLADGSVRLADARVVLIDAAGATSRAEALASPIHGQQGAEFDAYPDSREYGLQNTYSLLRRYYDHTDAILHGRWDSAMPALGLESALPAGQFAPRLIAAADPAVPLCGAQASWCVTSAWAGASDEPPEALRHPLGAGPYEVTGAMYLKGTSASPSVLPHEFGHFVDLFAAPGLMFEPFVCMPCAADCYPGTTDDVLPLSETYASLMALWFYAVLYPAAGQADSCVTLTSLSLGENRNPHNAACRPGASEFSRFVADDDPACGNGESNFPDRCDLPTPIDIDFAEGTGLCDRGLGYALDSWFQAFWELLHGETCATAPPYDCTPLPALSAAPAADAIGRALLYAAQVSSATYRGFADDVATYVACNHGEAAYLELNEVLCHHHIRPCDAPTPAVCDFCGDGVRSGGEACDGGDLGGQTCADLGLGAGDLTCDAACEWVVDGCMSEETGDDTTTSSGAEELPTTGASDEPTSDAGATFIVPPATGGEHGEPGCACASGPDGAWWLTALALLRRRRRVA</sequence>
<gene>
    <name evidence="2" type="ORF">POL25_10800</name>
</gene>
<dbReference type="EMBL" id="JAQNDL010000001">
    <property type="protein sequence ID" value="MDC0717383.1"/>
    <property type="molecule type" value="Genomic_DNA"/>
</dbReference>
<dbReference type="RefSeq" id="WP_272085870.1">
    <property type="nucleotide sequence ID" value="NZ_JAQNDL010000001.1"/>
</dbReference>
<name>A0ABT5DUR2_9BACT</name>
<keyword evidence="3" id="KW-1185">Reference proteome</keyword>
<accession>A0ABT5DUR2</accession>